<dbReference type="Gene3D" id="1.10.3090.10">
    <property type="entry name" value="cca-adding enzyme, domain 2"/>
    <property type="match status" value="1"/>
</dbReference>
<dbReference type="OrthoDB" id="9805698at2"/>
<dbReference type="GO" id="GO:0016301">
    <property type="term" value="F:kinase activity"/>
    <property type="evidence" value="ECO:0007669"/>
    <property type="project" value="UniProtKB-KW"/>
</dbReference>
<reference evidence="3 4" key="1">
    <citation type="submission" date="2018-07" db="EMBL/GenBank/DDBJ databases">
        <title>Genomic Encyclopedia of Type Strains, Phase IV (KMG-IV): sequencing the most valuable type-strain genomes for metagenomic binning, comparative biology and taxonomic classification.</title>
        <authorList>
            <person name="Goeker M."/>
        </authorList>
    </citation>
    <scope>NUCLEOTIDE SEQUENCE [LARGE SCALE GENOMIC DNA]</scope>
    <source>
        <strain evidence="3 4">DSM 103736</strain>
    </source>
</reference>
<dbReference type="Proteomes" id="UP000254848">
    <property type="component" value="Unassembled WGS sequence"/>
</dbReference>
<keyword evidence="3" id="KW-0808">Transferase</keyword>
<evidence type="ECO:0000313" key="3">
    <source>
        <dbReference type="EMBL" id="RDK96589.1"/>
    </source>
</evidence>
<dbReference type="PANTHER" id="PTHR47545">
    <property type="entry name" value="MULTIFUNCTIONAL CCA PROTEIN"/>
    <property type="match status" value="1"/>
</dbReference>
<dbReference type="InterPro" id="IPR027417">
    <property type="entry name" value="P-loop_NTPase"/>
</dbReference>
<dbReference type="RefSeq" id="WP_115456377.1">
    <property type="nucleotide sequence ID" value="NZ_QRAP01000001.1"/>
</dbReference>
<keyword evidence="1" id="KW-0547">Nucleotide-binding</keyword>
<evidence type="ECO:0000259" key="2">
    <source>
        <dbReference type="Pfam" id="PF01966"/>
    </source>
</evidence>
<gene>
    <name evidence="3" type="ORF">C8D90_10117</name>
</gene>
<dbReference type="Pfam" id="PF13671">
    <property type="entry name" value="AAA_33"/>
    <property type="match status" value="1"/>
</dbReference>
<keyword evidence="4" id="KW-1185">Reference proteome</keyword>
<dbReference type="InterPro" id="IPR006674">
    <property type="entry name" value="HD_domain"/>
</dbReference>
<feature type="domain" description="HD" evidence="2">
    <location>
        <begin position="40"/>
        <end position="147"/>
    </location>
</feature>
<dbReference type="GO" id="GO:0000166">
    <property type="term" value="F:nucleotide binding"/>
    <property type="evidence" value="ECO:0007669"/>
    <property type="project" value="UniProtKB-KW"/>
</dbReference>
<dbReference type="EMBL" id="QRAP01000001">
    <property type="protein sequence ID" value="RDK96589.1"/>
    <property type="molecule type" value="Genomic_DNA"/>
</dbReference>
<dbReference type="Gene3D" id="3.40.50.300">
    <property type="entry name" value="P-loop containing nucleotide triphosphate hydrolases"/>
    <property type="match status" value="1"/>
</dbReference>
<dbReference type="InterPro" id="IPR050124">
    <property type="entry name" value="tRNA_CCA-adding_enzyme"/>
</dbReference>
<dbReference type="AlphaFoldDB" id="A0A370R2B8"/>
<evidence type="ECO:0000256" key="1">
    <source>
        <dbReference type="ARBA" id="ARBA00022741"/>
    </source>
</evidence>
<keyword evidence="3" id="KW-0418">Kinase</keyword>
<organism evidence="3 4">
    <name type="scientific">Enterobacillus tribolii</name>
    <dbReference type="NCBI Taxonomy" id="1487935"/>
    <lineage>
        <taxon>Bacteria</taxon>
        <taxon>Pseudomonadati</taxon>
        <taxon>Pseudomonadota</taxon>
        <taxon>Gammaproteobacteria</taxon>
        <taxon>Enterobacterales</taxon>
        <taxon>Hafniaceae</taxon>
        <taxon>Enterobacillus</taxon>
    </lineage>
</organism>
<dbReference type="Pfam" id="PF01966">
    <property type="entry name" value="HD"/>
    <property type="match status" value="1"/>
</dbReference>
<dbReference type="PANTHER" id="PTHR47545:SF1">
    <property type="entry name" value="MULTIFUNCTIONAL CCA PROTEIN"/>
    <property type="match status" value="1"/>
</dbReference>
<proteinExistence type="predicted"/>
<protein>
    <submittedName>
        <fullName evidence="3">Putative kinase</fullName>
    </submittedName>
</protein>
<name>A0A370R2B8_9GAMM</name>
<comment type="caution">
    <text evidence="3">The sequence shown here is derived from an EMBL/GenBank/DDBJ whole genome shotgun (WGS) entry which is preliminary data.</text>
</comment>
<dbReference type="CDD" id="cd00077">
    <property type="entry name" value="HDc"/>
    <property type="match status" value="1"/>
</dbReference>
<dbReference type="SUPFAM" id="SSF109604">
    <property type="entry name" value="HD-domain/PDEase-like"/>
    <property type="match status" value="1"/>
</dbReference>
<evidence type="ECO:0000313" key="4">
    <source>
        <dbReference type="Proteomes" id="UP000254848"/>
    </source>
</evidence>
<accession>A0A370R2B8</accession>
<sequence length="369" mass="42408">MSWQLTTDKAWNALETRFPWVADMRHVPQDRRHHAEGDVATHTRMVLEELAKLPGVQALTEEQREIVWAAALLHDVEKRSTTQTDDAGNITSPGHARMGELTARRLLYRDIPTPFHIREQVAALVRLHGLPMWLLERPSPERQVLAAALRVDLRLLAILAEADLRGRQCEDQAGLLERLELFGLFCQEQMCWGQARAFTSAAARYHYLTHPESPPEYEPWPVPGSGVTLLSALPGMGKDRYVAQHCQGMAVVSLDDIRRRHRIDPKDSNANGWVVQQAKEQARVLLRRGEPFVWNATNLTRQLRAQLIQLFTDYHATVRIVYLEVPYAQWRAQNQQREYAVPDAVMDRMLRKLEVPQRDEAHCVEYFVS</sequence>
<dbReference type="SUPFAM" id="SSF52540">
    <property type="entry name" value="P-loop containing nucleoside triphosphate hydrolases"/>
    <property type="match status" value="1"/>
</dbReference>
<dbReference type="InterPro" id="IPR003607">
    <property type="entry name" value="HD/PDEase_dom"/>
</dbReference>